<feature type="non-terminal residue" evidence="2">
    <location>
        <position position="1"/>
    </location>
</feature>
<comment type="caution">
    <text evidence="2">The sequence shown here is derived from an EMBL/GenBank/DDBJ whole genome shotgun (WGS) entry which is preliminary data.</text>
</comment>
<sequence length="128" mass="14422">SHTGSHSSLNNLTPILKKYEESIFIIGHSGLCPQVSEAIHVAKECPNSYLEMSGNPYTYKFIEAIKDPDIGVERILFGTDIPSLHPRVEIQKVLALPISTEEKRLIFSYNLENLMKSFLKGKYKANNN</sequence>
<dbReference type="GO" id="GO:0016787">
    <property type="term" value="F:hydrolase activity"/>
    <property type="evidence" value="ECO:0007669"/>
    <property type="project" value="InterPro"/>
</dbReference>
<dbReference type="SUPFAM" id="SSF51556">
    <property type="entry name" value="Metallo-dependent hydrolases"/>
    <property type="match status" value="1"/>
</dbReference>
<dbReference type="InterPro" id="IPR032466">
    <property type="entry name" value="Metal_Hydrolase"/>
</dbReference>
<feature type="domain" description="Amidohydrolase-related" evidence="1">
    <location>
        <begin position="9"/>
        <end position="110"/>
    </location>
</feature>
<gene>
    <name evidence="2" type="ORF">S06H3_15096</name>
</gene>
<name>X1KLR2_9ZZZZ</name>
<accession>X1KLR2</accession>
<dbReference type="Gene3D" id="3.20.20.140">
    <property type="entry name" value="Metal-dependent hydrolases"/>
    <property type="match status" value="1"/>
</dbReference>
<evidence type="ECO:0000313" key="2">
    <source>
        <dbReference type="EMBL" id="GAI07618.1"/>
    </source>
</evidence>
<evidence type="ECO:0000259" key="1">
    <source>
        <dbReference type="Pfam" id="PF04909"/>
    </source>
</evidence>
<dbReference type="Pfam" id="PF04909">
    <property type="entry name" value="Amidohydro_2"/>
    <property type="match status" value="1"/>
</dbReference>
<organism evidence="2">
    <name type="scientific">marine sediment metagenome</name>
    <dbReference type="NCBI Taxonomy" id="412755"/>
    <lineage>
        <taxon>unclassified sequences</taxon>
        <taxon>metagenomes</taxon>
        <taxon>ecological metagenomes</taxon>
    </lineage>
</organism>
<dbReference type="EMBL" id="BARV01007411">
    <property type="protein sequence ID" value="GAI07618.1"/>
    <property type="molecule type" value="Genomic_DNA"/>
</dbReference>
<protein>
    <recommendedName>
        <fullName evidence="1">Amidohydrolase-related domain-containing protein</fullName>
    </recommendedName>
</protein>
<dbReference type="InterPro" id="IPR006680">
    <property type="entry name" value="Amidohydro-rel"/>
</dbReference>
<proteinExistence type="predicted"/>
<reference evidence="2" key="1">
    <citation type="journal article" date="2014" name="Front. Microbiol.">
        <title>High frequency of phylogenetically diverse reductive dehalogenase-homologous genes in deep subseafloor sedimentary metagenomes.</title>
        <authorList>
            <person name="Kawai M."/>
            <person name="Futagami T."/>
            <person name="Toyoda A."/>
            <person name="Takaki Y."/>
            <person name="Nishi S."/>
            <person name="Hori S."/>
            <person name="Arai W."/>
            <person name="Tsubouchi T."/>
            <person name="Morono Y."/>
            <person name="Uchiyama I."/>
            <person name="Ito T."/>
            <person name="Fujiyama A."/>
            <person name="Inagaki F."/>
            <person name="Takami H."/>
        </authorList>
    </citation>
    <scope>NUCLEOTIDE SEQUENCE</scope>
    <source>
        <strain evidence="2">Expedition CK06-06</strain>
    </source>
</reference>
<dbReference type="AlphaFoldDB" id="X1KLR2"/>